<dbReference type="GeneID" id="62158863"/>
<gene>
    <name evidence="1" type="ORF">CkaCkLH20_03070</name>
</gene>
<keyword evidence="2" id="KW-1185">Reference proteome</keyword>
<evidence type="ECO:0000313" key="2">
    <source>
        <dbReference type="Proteomes" id="UP000781932"/>
    </source>
</evidence>
<proteinExistence type="predicted"/>
<name>A0A9P6LPD9_9PEZI</name>
<accession>A0A9P6LPD9</accession>
<dbReference type="RefSeq" id="XP_038748988.1">
    <property type="nucleotide sequence ID" value="XM_038885789.1"/>
</dbReference>
<dbReference type="EMBL" id="JAATWM020000007">
    <property type="protein sequence ID" value="KAF9879527.1"/>
    <property type="molecule type" value="Genomic_DNA"/>
</dbReference>
<comment type="caution">
    <text evidence="1">The sequence shown here is derived from an EMBL/GenBank/DDBJ whole genome shotgun (WGS) entry which is preliminary data.</text>
</comment>
<dbReference type="AlphaFoldDB" id="A0A9P6LPD9"/>
<organism evidence="1 2">
    <name type="scientific">Colletotrichum karsti</name>
    <dbReference type="NCBI Taxonomy" id="1095194"/>
    <lineage>
        <taxon>Eukaryota</taxon>
        <taxon>Fungi</taxon>
        <taxon>Dikarya</taxon>
        <taxon>Ascomycota</taxon>
        <taxon>Pezizomycotina</taxon>
        <taxon>Sordariomycetes</taxon>
        <taxon>Hypocreomycetidae</taxon>
        <taxon>Glomerellales</taxon>
        <taxon>Glomerellaceae</taxon>
        <taxon>Colletotrichum</taxon>
        <taxon>Colletotrichum boninense species complex</taxon>
    </lineage>
</organism>
<sequence>MPGLEDITYSREETTAAISGYYEFLIRMYLKDSQVVRPPAGGWPSIVNADPEVVQSLGKTDEVLALLAHLPYIRSPGNWNDDAEAAPGCRFAEWPRLLTTLSSSNAITGEDMRAATEGFTFARLAPPHVVGLTRGDRENPIMVLDTKLGIIHWEDCISSIERAHYGESVDYEPDDDVPEEEANWRYSARAWAIPDFFEILKQQFRTLDWIPISHHTVLSASDSEGTDEGGMVAMVQDIYREHGWPDLTVYRKAACLEAVRIAMAERYPNSACGRG</sequence>
<dbReference type="Proteomes" id="UP000781932">
    <property type="component" value="Unassembled WGS sequence"/>
</dbReference>
<reference evidence="1" key="1">
    <citation type="submission" date="2020-03" db="EMBL/GenBank/DDBJ databases">
        <authorList>
            <person name="He L."/>
        </authorList>
    </citation>
    <scope>NUCLEOTIDE SEQUENCE</scope>
    <source>
        <strain evidence="1">CkLH20</strain>
    </source>
</reference>
<protein>
    <submittedName>
        <fullName evidence="1">Uncharacterized protein</fullName>
    </submittedName>
</protein>
<reference evidence="1" key="2">
    <citation type="submission" date="2020-11" db="EMBL/GenBank/DDBJ databases">
        <title>Whole genome sequencing of Colletotrichum sp.</title>
        <authorList>
            <person name="Li H."/>
        </authorList>
    </citation>
    <scope>NUCLEOTIDE SEQUENCE</scope>
    <source>
        <strain evidence="1">CkLH20</strain>
    </source>
</reference>
<dbReference type="OrthoDB" id="5343383at2759"/>
<evidence type="ECO:0000313" key="1">
    <source>
        <dbReference type="EMBL" id="KAF9879527.1"/>
    </source>
</evidence>